<dbReference type="RefSeq" id="WP_217156803.1">
    <property type="nucleotide sequence ID" value="NZ_VOMB01000016.1"/>
</dbReference>
<feature type="region of interest" description="Disordered" evidence="1">
    <location>
        <begin position="404"/>
        <end position="476"/>
    </location>
</feature>
<reference evidence="4 5" key="1">
    <citation type="journal article" date="2021" name="Sci. Rep.">
        <title>Phenotypic and genomic hallmarks of a novel, potentially pathogenic rapidly growing Mycobacterium species related to the Mycobacterium fortuitum complex.</title>
        <authorList>
            <person name="Gharbi R."/>
            <person name="Khanna V."/>
            <person name="Frigui W."/>
            <person name="Mhenni B."/>
            <person name="Brosch R."/>
            <person name="Mardassi H."/>
        </authorList>
    </citation>
    <scope>NUCLEOTIDE SEQUENCE [LARGE SCALE GENOMIC DNA]</scope>
    <source>
        <strain evidence="4 5">TNTM28</strain>
    </source>
</reference>
<evidence type="ECO:0000313" key="5">
    <source>
        <dbReference type="Proteomes" id="UP000812982"/>
    </source>
</evidence>
<feature type="chain" id="PRO_5045836545" evidence="2">
    <location>
        <begin position="19"/>
        <end position="548"/>
    </location>
</feature>
<name>A0ABS6KL87_9MYCO</name>
<dbReference type="EMBL" id="VOMB01000016">
    <property type="protein sequence ID" value="MBU9764343.1"/>
    <property type="molecule type" value="Genomic_DNA"/>
</dbReference>
<keyword evidence="5" id="KW-1185">Reference proteome</keyword>
<dbReference type="PROSITE" id="PS51257">
    <property type="entry name" value="PROKAR_LIPOPROTEIN"/>
    <property type="match status" value="1"/>
</dbReference>
<dbReference type="Pfam" id="PF08237">
    <property type="entry name" value="PE-PPE"/>
    <property type="match status" value="1"/>
</dbReference>
<accession>A0ABS6KL87</accession>
<dbReference type="Proteomes" id="UP000812982">
    <property type="component" value="Unassembled WGS sequence"/>
</dbReference>
<protein>
    <submittedName>
        <fullName evidence="4">PE-PPE domain-containing protein</fullName>
    </submittedName>
</protein>
<proteinExistence type="predicted"/>
<feature type="signal peptide" evidence="2">
    <location>
        <begin position="1"/>
        <end position="18"/>
    </location>
</feature>
<feature type="region of interest" description="Disordered" evidence="1">
    <location>
        <begin position="488"/>
        <end position="548"/>
    </location>
</feature>
<feature type="domain" description="PE-PPE" evidence="3">
    <location>
        <begin position="94"/>
        <end position="316"/>
    </location>
</feature>
<feature type="compositionally biased region" description="Low complexity" evidence="1">
    <location>
        <begin position="409"/>
        <end position="421"/>
    </location>
</feature>
<evidence type="ECO:0000256" key="2">
    <source>
        <dbReference type="SAM" id="SignalP"/>
    </source>
</evidence>
<gene>
    <name evidence="4" type="ORF">FR943_10870</name>
</gene>
<evidence type="ECO:0000256" key="1">
    <source>
        <dbReference type="SAM" id="MobiDB-lite"/>
    </source>
</evidence>
<evidence type="ECO:0000313" key="4">
    <source>
        <dbReference type="EMBL" id="MBU9764343.1"/>
    </source>
</evidence>
<organism evidence="4 5">
    <name type="scientific">[Mycobacterium] fortunisiensis</name>
    <dbReference type="NCBI Taxonomy" id="2600579"/>
    <lineage>
        <taxon>Bacteria</taxon>
        <taxon>Bacillati</taxon>
        <taxon>Actinomycetota</taxon>
        <taxon>Actinomycetes</taxon>
        <taxon>Mycobacteriales</taxon>
        <taxon>Mycobacteriaceae</taxon>
        <taxon>Mycolicibacterium</taxon>
    </lineage>
</organism>
<keyword evidence="2" id="KW-0732">Signal</keyword>
<feature type="compositionally biased region" description="Basic and acidic residues" evidence="1">
    <location>
        <begin position="463"/>
        <end position="476"/>
    </location>
</feature>
<dbReference type="InterPro" id="IPR013228">
    <property type="entry name" value="PE-PPE_C"/>
</dbReference>
<evidence type="ECO:0000259" key="3">
    <source>
        <dbReference type="Pfam" id="PF08237"/>
    </source>
</evidence>
<comment type="caution">
    <text evidence="4">The sequence shown here is derived from an EMBL/GenBank/DDBJ whole genome shotgun (WGS) entry which is preliminary data.</text>
</comment>
<sequence length="548" mass="57802">MRSGWALVAAAAASCTVAAVTATQLWVVPSNRSAELLAKTILAMGGNGNGTGLLMQNELDGYINPGDANYGLCATGADCTGDQFQIATWNATAWTPASDFDRQQADGVDSLDRQLRQALAAEKAKEDGDEPDGEARVVVVGYSSSADVVLKEIQALQAQLDAGDSNALKPDEVSFLVMGNPNRPNGGILARFPAFTLPIAGVTFGGSSPHTDYQITDISWEYDLASDAPAYLNPLSFANGVLGFFYQHSFYFGLDPNTTDTDSVVFDGYDDNGNRYITISARHLALLQPLYDIGVPIRILDAVEPTLKVLIDLGYDRDTKPWETKRLALAPPPAQVAAAMPELQKALTEGAQIALGLKEPPSADDPDTENATLAVIENVLGGFLKEGSWDTVKTTIENTFGISLPDLPGAPEGQAGAPAEATRGAVAPTPQADDAGAPAELPTARRVAVQDEARPTRAQVVRGTDHRHSNPVGRKGERTVVAGVDAMTEASDRRPGRSSAHSAHKVATRSRVGTKFGPAKDQTAKDQTAKNKATSHKAARSKAAASTD</sequence>